<dbReference type="SMART" id="SM00421">
    <property type="entry name" value="HTH_LUXR"/>
    <property type="match status" value="1"/>
</dbReference>
<dbReference type="SMART" id="SM00448">
    <property type="entry name" value="REC"/>
    <property type="match status" value="1"/>
</dbReference>
<dbReference type="InterPro" id="IPR000792">
    <property type="entry name" value="Tscrpt_reg_LuxR_C"/>
</dbReference>
<keyword evidence="2" id="KW-0597">Phosphoprotein</keyword>
<dbReference type="InterPro" id="IPR039420">
    <property type="entry name" value="WalR-like"/>
</dbReference>
<dbReference type="Gene3D" id="3.40.50.2300">
    <property type="match status" value="1"/>
</dbReference>
<keyword evidence="1" id="KW-0238">DNA-binding</keyword>
<feature type="domain" description="Response regulatory" evidence="4">
    <location>
        <begin position="7"/>
        <end position="128"/>
    </location>
</feature>
<dbReference type="InterPro" id="IPR001789">
    <property type="entry name" value="Sig_transdc_resp-reg_receiver"/>
</dbReference>
<dbReference type="SUPFAM" id="SSF46894">
    <property type="entry name" value="C-terminal effector domain of the bipartite response regulators"/>
    <property type="match status" value="1"/>
</dbReference>
<proteinExistence type="predicted"/>
<comment type="caution">
    <text evidence="5">The sequence shown here is derived from an EMBL/GenBank/DDBJ whole genome shotgun (WGS) entry which is preliminary data.</text>
</comment>
<evidence type="ECO:0000256" key="1">
    <source>
        <dbReference type="ARBA" id="ARBA00023125"/>
    </source>
</evidence>
<dbReference type="InterPro" id="IPR016032">
    <property type="entry name" value="Sig_transdc_resp-reg_C-effctor"/>
</dbReference>
<dbReference type="GO" id="GO:0000160">
    <property type="term" value="P:phosphorelay signal transduction system"/>
    <property type="evidence" value="ECO:0007669"/>
    <property type="project" value="InterPro"/>
</dbReference>
<evidence type="ECO:0000256" key="2">
    <source>
        <dbReference type="PROSITE-ProRule" id="PRU00169"/>
    </source>
</evidence>
<dbReference type="InterPro" id="IPR036388">
    <property type="entry name" value="WH-like_DNA-bd_sf"/>
</dbReference>
<dbReference type="EMBL" id="DYWK01000007">
    <property type="protein sequence ID" value="HJF18553.1"/>
    <property type="molecule type" value="Genomic_DNA"/>
</dbReference>
<protein>
    <submittedName>
        <fullName evidence="5">Response regulator transcription factor</fullName>
    </submittedName>
</protein>
<accession>A0A921FUP3</accession>
<dbReference type="GO" id="GO:0006355">
    <property type="term" value="P:regulation of DNA-templated transcription"/>
    <property type="evidence" value="ECO:0007669"/>
    <property type="project" value="InterPro"/>
</dbReference>
<name>A0A921FUP3_9BIFI</name>
<organism evidence="5 6">
    <name type="scientific">Aeriscardovia aeriphila</name>
    <dbReference type="NCBI Taxonomy" id="218139"/>
    <lineage>
        <taxon>Bacteria</taxon>
        <taxon>Bacillati</taxon>
        <taxon>Actinomycetota</taxon>
        <taxon>Actinomycetes</taxon>
        <taxon>Bifidobacteriales</taxon>
        <taxon>Bifidobacteriaceae</taxon>
        <taxon>Aeriscardovia</taxon>
    </lineage>
</organism>
<dbReference type="Proteomes" id="UP000715651">
    <property type="component" value="Unassembled WGS sequence"/>
</dbReference>
<dbReference type="InterPro" id="IPR011006">
    <property type="entry name" value="CheY-like_superfamily"/>
</dbReference>
<sequence>MMNKEITLGLIDNDPLSLVALKNLISQALPQIKLVWAVSEPLRAQQLALSASSARHPTILLTDMSMPGLDGIDLTKKIRLHDPSMWIIAMTSFPLQQYRDSVAHAGAQALVSKGQPAALLALLSQIVIALGDSSTNAHKTAESVTLESGFLPPHQAFERSAQNSRAQGLETFTEVENRIARLCSEGYSTPEIQKELGVSNGTITTHIKRMCEKVGAKNRVQMVALWVKGQK</sequence>
<dbReference type="Pfam" id="PF00072">
    <property type="entry name" value="Response_reg"/>
    <property type="match status" value="1"/>
</dbReference>
<evidence type="ECO:0000313" key="6">
    <source>
        <dbReference type="Proteomes" id="UP000715651"/>
    </source>
</evidence>
<evidence type="ECO:0000259" key="4">
    <source>
        <dbReference type="PROSITE" id="PS50110"/>
    </source>
</evidence>
<evidence type="ECO:0000259" key="3">
    <source>
        <dbReference type="PROSITE" id="PS50043"/>
    </source>
</evidence>
<dbReference type="GO" id="GO:0003677">
    <property type="term" value="F:DNA binding"/>
    <property type="evidence" value="ECO:0007669"/>
    <property type="project" value="UniProtKB-KW"/>
</dbReference>
<dbReference type="Pfam" id="PF00196">
    <property type="entry name" value="GerE"/>
    <property type="match status" value="1"/>
</dbReference>
<evidence type="ECO:0000313" key="5">
    <source>
        <dbReference type="EMBL" id="HJF18553.1"/>
    </source>
</evidence>
<dbReference type="SUPFAM" id="SSF52172">
    <property type="entry name" value="CheY-like"/>
    <property type="match status" value="1"/>
</dbReference>
<dbReference type="PROSITE" id="PS50110">
    <property type="entry name" value="RESPONSE_REGULATORY"/>
    <property type="match status" value="1"/>
</dbReference>
<dbReference type="PRINTS" id="PR00038">
    <property type="entry name" value="HTHLUXR"/>
</dbReference>
<reference evidence="5" key="2">
    <citation type="submission" date="2021-09" db="EMBL/GenBank/DDBJ databases">
        <authorList>
            <person name="Gilroy R."/>
        </authorList>
    </citation>
    <scope>NUCLEOTIDE SEQUENCE</scope>
    <source>
        <strain evidence="5">578</strain>
    </source>
</reference>
<dbReference type="PANTHER" id="PTHR43214">
    <property type="entry name" value="TWO-COMPONENT RESPONSE REGULATOR"/>
    <property type="match status" value="1"/>
</dbReference>
<dbReference type="AlphaFoldDB" id="A0A921FUP3"/>
<reference evidence="5" key="1">
    <citation type="journal article" date="2021" name="PeerJ">
        <title>Extensive microbial diversity within the chicken gut microbiome revealed by metagenomics and culture.</title>
        <authorList>
            <person name="Gilroy R."/>
            <person name="Ravi A."/>
            <person name="Getino M."/>
            <person name="Pursley I."/>
            <person name="Horton D.L."/>
            <person name="Alikhan N.F."/>
            <person name="Baker D."/>
            <person name="Gharbi K."/>
            <person name="Hall N."/>
            <person name="Watson M."/>
            <person name="Adriaenssens E.M."/>
            <person name="Foster-Nyarko E."/>
            <person name="Jarju S."/>
            <person name="Secka A."/>
            <person name="Antonio M."/>
            <person name="Oren A."/>
            <person name="Chaudhuri R.R."/>
            <person name="La Ragione R."/>
            <person name="Hildebrand F."/>
            <person name="Pallen M.J."/>
        </authorList>
    </citation>
    <scope>NUCLEOTIDE SEQUENCE</scope>
    <source>
        <strain evidence="5">578</strain>
    </source>
</reference>
<dbReference type="PROSITE" id="PS50043">
    <property type="entry name" value="HTH_LUXR_2"/>
    <property type="match status" value="1"/>
</dbReference>
<dbReference type="Gene3D" id="1.10.10.10">
    <property type="entry name" value="Winged helix-like DNA-binding domain superfamily/Winged helix DNA-binding domain"/>
    <property type="match status" value="1"/>
</dbReference>
<dbReference type="CDD" id="cd06170">
    <property type="entry name" value="LuxR_C_like"/>
    <property type="match status" value="1"/>
</dbReference>
<feature type="modified residue" description="4-aspartylphosphate" evidence="2">
    <location>
        <position position="63"/>
    </location>
</feature>
<feature type="domain" description="HTH luxR-type" evidence="3">
    <location>
        <begin position="165"/>
        <end position="230"/>
    </location>
</feature>
<gene>
    <name evidence="5" type="ORF">K8U78_05355</name>
</gene>